<dbReference type="CDD" id="cd07010">
    <property type="entry name" value="cupin_PMI_type_I_N_bac"/>
    <property type="match status" value="1"/>
</dbReference>
<comment type="caution">
    <text evidence="3">The sequence shown here is derived from an EMBL/GenBank/DDBJ whole genome shotgun (WGS) entry which is preliminary data.</text>
</comment>
<keyword evidence="2" id="KW-0862">Zinc</keyword>
<dbReference type="EMBL" id="JANHOH010000001">
    <property type="protein sequence ID" value="MCQ6957795.1"/>
    <property type="molecule type" value="Genomic_DNA"/>
</dbReference>
<evidence type="ECO:0000256" key="2">
    <source>
        <dbReference type="ARBA" id="ARBA00022833"/>
    </source>
</evidence>
<evidence type="ECO:0000256" key="1">
    <source>
        <dbReference type="ARBA" id="ARBA00022723"/>
    </source>
</evidence>
<accession>A0ABT1SZL2</accession>
<dbReference type="InterPro" id="IPR014710">
    <property type="entry name" value="RmlC-like_jellyroll"/>
</dbReference>
<proteinExistence type="predicted"/>
<dbReference type="Gene3D" id="2.60.120.10">
    <property type="entry name" value="Jelly Rolls"/>
    <property type="match status" value="2"/>
</dbReference>
<dbReference type="SUPFAM" id="SSF51182">
    <property type="entry name" value="RmlC-like cupins"/>
    <property type="match status" value="1"/>
</dbReference>
<name>A0ABT1SZL2_9SPHI</name>
<dbReference type="Proteomes" id="UP001204376">
    <property type="component" value="Unassembled WGS sequence"/>
</dbReference>
<dbReference type="GO" id="GO:0016853">
    <property type="term" value="F:isomerase activity"/>
    <property type="evidence" value="ECO:0007669"/>
    <property type="project" value="UniProtKB-KW"/>
</dbReference>
<organism evidence="3 4">
    <name type="scientific">Mucilaginibacter aquariorum</name>
    <dbReference type="NCBI Taxonomy" id="2967225"/>
    <lineage>
        <taxon>Bacteria</taxon>
        <taxon>Pseudomonadati</taxon>
        <taxon>Bacteroidota</taxon>
        <taxon>Sphingobacteriia</taxon>
        <taxon>Sphingobacteriales</taxon>
        <taxon>Sphingobacteriaceae</taxon>
        <taxon>Mucilaginibacter</taxon>
    </lineage>
</organism>
<reference evidence="3 4" key="1">
    <citation type="submission" date="2022-07" db="EMBL/GenBank/DDBJ databases">
        <title>Mucilaginibacter sp. JC4.</title>
        <authorList>
            <person name="Le V."/>
            <person name="Ko S.-R."/>
            <person name="Ahn C.-Y."/>
            <person name="Oh H.-M."/>
        </authorList>
    </citation>
    <scope>NUCLEOTIDE SEQUENCE [LARGE SCALE GENOMIC DNA]</scope>
    <source>
        <strain evidence="3 4">JC4</strain>
    </source>
</reference>
<keyword evidence="3" id="KW-0413">Isomerase</keyword>
<sequence>MNIDTKDYKQIEGVDTEVRKTAQFLMPAKLDDALNANGGYNVYPTCALGSGKIFNGLDSLAQYIVVQKTILIDGYAGLFWDNIQVKLQDYFTENGLKVNWINTENFLKPANEIEKLVEPFLGELESVWGTKTTLSLNDFYDASLTRQITDDSDINIIIGTGAVLSGWDVPVIYIDLPKNELQFRMRAGSITNLGAVQVNEPFQMYKRFYFVDWVVLNNHKKAILDRIAVVADGQWPETINWMHKADLAEGLNKISQSVFRVRPWFEPGAWGGQWIKEHINNINKDVVNYAWSFEMIVPENGLVFESDGNLLEVSFDTLMFSNNKNVLGKHAERFGDEFPIRFDFLDTFNGGNLSIQCHPSVKYIQENFGENITQDETYYILDCDDNARVYLGFQDSINPAEFRTVLEDSQATSTEIQIENYVQSHPAKKHDLFLIPNGTVHSAGSGNMVLEISATPYIFTFKMYDWVRLDLDGNPRPINIDHAFNNLDFNRKGKQVYRELISKPVVIEQAEGYQLIHMPTHTEHFYDVHRMEFDNKTTVETNNVCHVMMLVEGQAVQLETADGTKQKFAYAETFVVPAAAGSYTLTNLGKGRVKVIKAFLKSE</sequence>
<dbReference type="RefSeq" id="WP_256537988.1">
    <property type="nucleotide sequence ID" value="NZ_JANHOH010000001.1"/>
</dbReference>
<dbReference type="PANTHER" id="PTHR42742">
    <property type="entry name" value="TRANSCRIPTIONAL REPRESSOR MPRA"/>
    <property type="match status" value="1"/>
</dbReference>
<evidence type="ECO:0000313" key="3">
    <source>
        <dbReference type="EMBL" id="MCQ6957795.1"/>
    </source>
</evidence>
<evidence type="ECO:0000313" key="4">
    <source>
        <dbReference type="Proteomes" id="UP001204376"/>
    </source>
</evidence>
<protein>
    <submittedName>
        <fullName evidence="3">Class I mannose-6-phosphate isomerase</fullName>
    </submittedName>
</protein>
<dbReference type="InterPro" id="IPR011051">
    <property type="entry name" value="RmlC_Cupin_sf"/>
</dbReference>
<gene>
    <name evidence="3" type="ORF">NPE20_07500</name>
</gene>
<keyword evidence="1" id="KW-0479">Metal-binding</keyword>
<dbReference type="PANTHER" id="PTHR42742:SF3">
    <property type="entry name" value="FRUCTOKINASE"/>
    <property type="match status" value="1"/>
</dbReference>
<keyword evidence="4" id="KW-1185">Reference proteome</keyword>
<dbReference type="InterPro" id="IPR051804">
    <property type="entry name" value="Carb_Metab_Reg_Kinase/Isom"/>
</dbReference>